<name>A0ACC2HZ98_9PLEO</name>
<reference evidence="1" key="1">
    <citation type="submission" date="2022-11" db="EMBL/GenBank/DDBJ databases">
        <title>Genome Sequence of Boeremia exigua.</title>
        <authorList>
            <person name="Buettner E."/>
        </authorList>
    </citation>
    <scope>NUCLEOTIDE SEQUENCE</scope>
    <source>
        <strain evidence="1">CU02</strain>
    </source>
</reference>
<sequence>MEDVPDGVHQWLSVDQFPAHLQKYWFQRFKIWDKYDKGIWMTEDAWFGVTPEPIANKIAAHIAESAPKEKTVIVDAFAGVGGNAIALARSGRWERVFAIEKDPKTLKCAKHNAEIYGVSNKIFWLAGDCFEAITRFAGQNNTIIFASPPWGGNYGEDDVFDLTKMEPYNLDKLYKSFTKYSKEVVLYLPRNSDLNQIAKYVPEDQKLEVAHYAIMGASKALCAYFGNFNFDVAEEEEHSRGVYERRRTRRRFTYRAGAFTFDAQALNYRAQPLRDHPHLAHDHCAEVDTTAPHAIMSFDQNPPAAAPTDDAEDDDLGKLLQSAQVGAATGGEDFFQSLNNRELDRGEKADDAIDYEDISDDDLPEEEFTTGNAGISNSQNFSGTTVQDSGESFEDGGDDMDDLFGDGLSSPVQERTHHHKDKPVDSIEDLLSGAQPQSAGVGDGRPQSASQHVALGATQEDDEDDDPEWLEQKRLFERSGKEGDGAEGPKTLREDFEKMWPNFEEKVPPRFFSLVPRNRAFYIPKVPQKQPKIMPLTKASLEIAADQEKSFRLPAAGPSTGSKRQLEEEQGSLVYIMRVVKEEQDGDEQMELDNLDPLDDREKIGNVSWNELKIACEDWDVLDDENASDADQLMSPPDTILGDDETDWIRSLVPSKKRKLGTREAPVTFSVYDHMDFPSWDDPEAETARIAKKIILDMNDPHILLDIQQPSAEPPKPRTMGLGLKRDNRGSLANPMFKRYNISNDEAYDALKESSQQKVRSTIGHMNVEHSLPALKLQYPFYKVNLTDRELRSFHRPTIEFRPGERASISLLKSVKRKHKKNLKPSEAFATAEDLNVGDNSDLLLAEYSEEYPTTLSNFGMGIKILNYYRRKDMEDTARPRREDGIGETSVLLPQDKSPFSLFGQVEPGQEVLTLHNAMYRAPVFKHTPESTDFLVSRSRTGVNGTKYYMRTIPHLLVVGQQFPSVEVPGTHARKVTEASKKRLKMLSFRMYRRGEQYNIRQPWVSNEAIKLHLPGTEIAQNRSRMREIMKYDKDLGTWKPQEGETIPDEPTLRTWIKPEDVCLIDSMHAGDKQLQDSGIKSNDIRDDEEEAEGENSAVKLAPWNTTKNFLNACAGKAMLELHGEGDPTGQGLGFSFIKVSMKGGFRDIGQSAADQVNAKKQKELSGHSYNVQQQQAMYENAIKRIWNRQKENLSATNPPEDMEEDVDSAAARNGQRGRSEIGTPAIMRGDDDTMSQLSRNSNAETHGKKLRITRTIKNKYDEFEEQVVTVTDPEVIKMYIKRKKQDRLMNMRLDDIKPTGDAEYDRQQQLKLMAELKRLERNMERRQGREKAKGQATDGGPGKGGATPRKCANCGEVGHIKTNKKLCPLLNGQKKQSDTFKDASAATPVPATPQTAGSPL</sequence>
<dbReference type="EMBL" id="JAPHNI010000748">
    <property type="protein sequence ID" value="KAJ8108442.1"/>
    <property type="molecule type" value="Genomic_DNA"/>
</dbReference>
<accession>A0ACC2HZ98</accession>
<evidence type="ECO:0000313" key="2">
    <source>
        <dbReference type="Proteomes" id="UP001153331"/>
    </source>
</evidence>
<evidence type="ECO:0000313" key="1">
    <source>
        <dbReference type="EMBL" id="KAJ8108442.1"/>
    </source>
</evidence>
<proteinExistence type="predicted"/>
<dbReference type="Proteomes" id="UP001153331">
    <property type="component" value="Unassembled WGS sequence"/>
</dbReference>
<keyword evidence="2" id="KW-1185">Reference proteome</keyword>
<comment type="caution">
    <text evidence="1">The sequence shown here is derived from an EMBL/GenBank/DDBJ whole genome shotgun (WGS) entry which is preliminary data.</text>
</comment>
<gene>
    <name evidence="1" type="ORF">OPT61_g8170</name>
</gene>
<organism evidence="1 2">
    <name type="scientific">Boeremia exigua</name>
    <dbReference type="NCBI Taxonomy" id="749465"/>
    <lineage>
        <taxon>Eukaryota</taxon>
        <taxon>Fungi</taxon>
        <taxon>Dikarya</taxon>
        <taxon>Ascomycota</taxon>
        <taxon>Pezizomycotina</taxon>
        <taxon>Dothideomycetes</taxon>
        <taxon>Pleosporomycetidae</taxon>
        <taxon>Pleosporales</taxon>
        <taxon>Pleosporineae</taxon>
        <taxon>Didymellaceae</taxon>
        <taxon>Boeremia</taxon>
    </lineage>
</organism>
<protein>
    <submittedName>
        <fullName evidence="1">Uncharacterized protein</fullName>
    </submittedName>
</protein>